<dbReference type="SUPFAM" id="SSF52402">
    <property type="entry name" value="Adenine nucleotide alpha hydrolases-like"/>
    <property type="match status" value="1"/>
</dbReference>
<dbReference type="EMBL" id="CP001997">
    <property type="protein sequence ID" value="ADE56410.1"/>
    <property type="molecule type" value="Genomic_DNA"/>
</dbReference>
<gene>
    <name evidence="3" type="ordered locus">Amico_0265</name>
</gene>
<comment type="similarity">
    <text evidence="1">Belongs to the universal stress protein A family.</text>
</comment>
<dbReference type="Gene3D" id="3.40.50.620">
    <property type="entry name" value="HUPs"/>
    <property type="match status" value="1"/>
</dbReference>
<evidence type="ECO:0000313" key="3">
    <source>
        <dbReference type="EMBL" id="ADE56410.1"/>
    </source>
</evidence>
<dbReference type="InterPro" id="IPR006016">
    <property type="entry name" value="UspA"/>
</dbReference>
<organism evidence="3 4">
    <name type="scientific">Aminobacterium colombiense (strain DSM 12261 / ALA-1)</name>
    <dbReference type="NCBI Taxonomy" id="572547"/>
    <lineage>
        <taxon>Bacteria</taxon>
        <taxon>Thermotogati</taxon>
        <taxon>Synergistota</taxon>
        <taxon>Synergistia</taxon>
        <taxon>Synergistales</taxon>
        <taxon>Aminobacteriaceae</taxon>
        <taxon>Aminobacterium</taxon>
    </lineage>
</organism>
<dbReference type="Proteomes" id="UP000002366">
    <property type="component" value="Chromosome"/>
</dbReference>
<evidence type="ECO:0000259" key="2">
    <source>
        <dbReference type="Pfam" id="PF00582"/>
    </source>
</evidence>
<dbReference type="AlphaFoldDB" id="D5ECX8"/>
<feature type="domain" description="UspA" evidence="2">
    <location>
        <begin position="1"/>
        <end position="146"/>
    </location>
</feature>
<evidence type="ECO:0000313" key="4">
    <source>
        <dbReference type="Proteomes" id="UP000002366"/>
    </source>
</evidence>
<dbReference type="PANTHER" id="PTHR46268">
    <property type="entry name" value="STRESS RESPONSE PROTEIN NHAX"/>
    <property type="match status" value="1"/>
</dbReference>
<name>D5ECX8_AMICL</name>
<dbReference type="InterPro" id="IPR006015">
    <property type="entry name" value="Universal_stress_UspA"/>
</dbReference>
<dbReference type="KEGG" id="aco:Amico_0265"/>
<dbReference type="PANTHER" id="PTHR46268:SF6">
    <property type="entry name" value="UNIVERSAL STRESS PROTEIN UP12"/>
    <property type="match status" value="1"/>
</dbReference>
<keyword evidence="4" id="KW-1185">Reference proteome</keyword>
<reference evidence="3 4" key="1">
    <citation type="journal article" date="2010" name="Stand. Genomic Sci.">
        <title>Complete genome sequence of Aminobacterium colombiense type strain (ALA-1).</title>
        <authorList>
            <person name="Chertkov O."/>
            <person name="Sikorski J."/>
            <person name="Brambilla E."/>
            <person name="Lapidus A."/>
            <person name="Copeland A."/>
            <person name="Glavina Del Rio T."/>
            <person name="Nolan M."/>
            <person name="Lucas S."/>
            <person name="Tice H."/>
            <person name="Cheng J.F."/>
            <person name="Han C."/>
            <person name="Detter J.C."/>
            <person name="Bruce D."/>
            <person name="Tapia R."/>
            <person name="Goodwin L."/>
            <person name="Pitluck S."/>
            <person name="Liolios K."/>
            <person name="Ivanova N."/>
            <person name="Mavromatis K."/>
            <person name="Ovchinnikova G."/>
            <person name="Pati A."/>
            <person name="Chen A."/>
            <person name="Palaniappan K."/>
            <person name="Land M."/>
            <person name="Hauser L."/>
            <person name="Chang Y.J."/>
            <person name="Jeffries C.D."/>
            <person name="Spring S."/>
            <person name="Rohde M."/>
            <person name="Goker M."/>
            <person name="Bristow J."/>
            <person name="Eisen J.A."/>
            <person name="Markowitz V."/>
            <person name="Hugenholtz P."/>
            <person name="Kyrpides N.C."/>
            <person name="Klenk H.P."/>
        </authorList>
    </citation>
    <scope>NUCLEOTIDE SEQUENCE [LARGE SCALE GENOMIC DNA]</scope>
    <source>
        <strain evidence="4">DSM 12261 / ALA-1</strain>
    </source>
</reference>
<proteinExistence type="inferred from homology"/>
<accession>D5ECX8</accession>
<protein>
    <submittedName>
        <fullName evidence="3">UspA domain protein</fullName>
    </submittedName>
</protein>
<dbReference type="Pfam" id="PF00582">
    <property type="entry name" value="Usp"/>
    <property type="match status" value="1"/>
</dbReference>
<dbReference type="eggNOG" id="COG0589">
    <property type="taxonomic scope" value="Bacteria"/>
</dbReference>
<evidence type="ECO:0000256" key="1">
    <source>
        <dbReference type="ARBA" id="ARBA00008791"/>
    </source>
</evidence>
<dbReference type="CDD" id="cd00293">
    <property type="entry name" value="USP-like"/>
    <property type="match status" value="1"/>
</dbReference>
<dbReference type="STRING" id="572547.Amico_0265"/>
<sequence>MLKKILVAVDLSKVSEEVFAYGCSLALRLGVHASFIHVMPHPTLWKGYEPWLPPEIDMEISEIARKKLEYYFKKAKERMPELANVKYDMIVKEGSPSDVIIDYAREGEYNLIVIGYRGQSTIERLVVGSTAANVARYAHCSVLIYRPGLDIL</sequence>
<dbReference type="RefSeq" id="WP_013047676.1">
    <property type="nucleotide sequence ID" value="NC_014011.1"/>
</dbReference>
<dbReference type="OrthoDB" id="9789668at2"/>
<dbReference type="InterPro" id="IPR014729">
    <property type="entry name" value="Rossmann-like_a/b/a_fold"/>
</dbReference>
<dbReference type="PRINTS" id="PR01438">
    <property type="entry name" value="UNVRSLSTRESS"/>
</dbReference>
<dbReference type="HOGENOM" id="CLU_049301_11_2_0"/>